<keyword evidence="5 14" id="KW-0347">Helicase</keyword>
<evidence type="ECO:0000256" key="8">
    <source>
        <dbReference type="ARBA" id="ARBA00023125"/>
    </source>
</evidence>
<evidence type="ECO:0000256" key="5">
    <source>
        <dbReference type="ARBA" id="ARBA00022806"/>
    </source>
</evidence>
<keyword evidence="3" id="KW-0227">DNA damage</keyword>
<dbReference type="Pfam" id="PF12705">
    <property type="entry name" value="PDDEXK_1"/>
    <property type="match status" value="1"/>
</dbReference>
<organism evidence="17 18">
    <name type="scientific">Anoxybacillus andreesenii</name>
    <dbReference type="NCBI Taxonomy" id="1325932"/>
    <lineage>
        <taxon>Bacteria</taxon>
        <taxon>Bacillati</taxon>
        <taxon>Bacillota</taxon>
        <taxon>Bacilli</taxon>
        <taxon>Bacillales</taxon>
        <taxon>Anoxybacillaceae</taxon>
        <taxon>Anoxybacillus</taxon>
    </lineage>
</organism>
<dbReference type="PANTHER" id="PTHR11070">
    <property type="entry name" value="UVRD / RECB / PCRA DNA HELICASE FAMILY MEMBER"/>
    <property type="match status" value="1"/>
</dbReference>
<keyword evidence="7 14" id="KW-0067">ATP-binding</keyword>
<dbReference type="InterPro" id="IPR014016">
    <property type="entry name" value="UvrD-like_ATP-bd"/>
</dbReference>
<dbReference type="PROSITE" id="PS51217">
    <property type="entry name" value="UVRD_HELICASE_CTER"/>
    <property type="match status" value="1"/>
</dbReference>
<evidence type="ECO:0000256" key="11">
    <source>
        <dbReference type="ARBA" id="ARBA00034617"/>
    </source>
</evidence>
<name>A0ABT9V0Z2_9BACL</name>
<comment type="catalytic activity">
    <reaction evidence="13">
        <text>ATP + H2O = ADP + phosphate + H(+)</text>
        <dbReference type="Rhea" id="RHEA:13065"/>
        <dbReference type="ChEBI" id="CHEBI:15377"/>
        <dbReference type="ChEBI" id="CHEBI:15378"/>
        <dbReference type="ChEBI" id="CHEBI:30616"/>
        <dbReference type="ChEBI" id="CHEBI:43474"/>
        <dbReference type="ChEBI" id="CHEBI:456216"/>
        <dbReference type="EC" id="5.6.2.4"/>
    </reaction>
</comment>
<dbReference type="GO" id="GO:0016787">
    <property type="term" value="F:hydrolase activity"/>
    <property type="evidence" value="ECO:0007669"/>
    <property type="project" value="UniProtKB-KW"/>
</dbReference>
<dbReference type="Pfam" id="PF13361">
    <property type="entry name" value="UvrD_C"/>
    <property type="match status" value="1"/>
</dbReference>
<evidence type="ECO:0000313" key="17">
    <source>
        <dbReference type="EMBL" id="MDQ0154593.1"/>
    </source>
</evidence>
<dbReference type="Gene3D" id="1.10.486.10">
    <property type="entry name" value="PCRA, domain 4"/>
    <property type="match status" value="1"/>
</dbReference>
<dbReference type="Gene3D" id="3.90.320.10">
    <property type="match status" value="1"/>
</dbReference>
<dbReference type="PANTHER" id="PTHR11070:SF23">
    <property type="entry name" value="RECBCD ENZYME SUBUNIT RECB"/>
    <property type="match status" value="1"/>
</dbReference>
<evidence type="ECO:0000259" key="15">
    <source>
        <dbReference type="PROSITE" id="PS51198"/>
    </source>
</evidence>
<sequence length="1059" mass="122259">MTKVIVDQTARDKIKHDLQTNFLVEAGAGSGKTTSLVDRMVNLIYTGTSKIEHIVAITFTRKAADELKVRFQSVLETTWKNEADEEIRARLSEALQNIERCYLGTVHSFCARLLRERPIEANLDLDFKELEESADLDLLEEAWSYYLQNLQENQPHELESMDDLGIPVDDLFQILREMKEYPDVEWVTEEIEKPDLKAAFHSFMILVQEAKRVIPDSEPDKGYDSLQKAVVTAIQKARFINPKKEKDLISVFALFDKKLKPTLNRWESKEDAKYYEEKISTSFEMNVKPLMEAWKEYCHPYVTRFLLGAIEEYMRLKKERSLLNFQDLLIGAASLLKYNQEVREYFQERYRFLLVDEFQDTDPIQAEIMFYLTGENTSETVWTSCRPRAGSLFVVGDPKQAIYRFRRADIDTYNRVKELIEAHGGEVLQLTMNFRTLDSITKQLNTVFSRYLPEEETVYQAAYRPLHSYHEDHGEGLTGVKQLVVPADFSKKEEIILEDANNIAGCIKEQINRGSKAKDFMVLTRYNDGIATYAEAIEALGIPVSISGEIVIGKMQEFQELSILLKAFIDPTDKVAFVAALRGVFFGISDNELYQWKKENGYFSMYAEIPQSLPAEVKGKWEQSLAKMRAYHRWIRDLTPTVAIEKIMEDVGFYPLLLKNQRGKRTFKSLLQMISSLREQEARGNSTFKEVYDLLTEMVYEKTVVLNIEEDADAVRVMNVHKAKGLEAPVVFLAHPAKLVQPEAFLNKHIKREDSESKGYFAYTVRNGFQDKEVAIPTGWSEVKAEELRYLSEEEIRIIYVAATRAEKALILSSSAKNNNKNPWSILFEIGEIEELETVEVEQASVTEPVLITLDDYRGKTENALTWLDAAQKKSFDYWSPTKDKDYSSIITIERDEGGGLTWGTVVHEILEKVVKGHDVTHFIQATLAKHDYSSEKEEEVIEIIRRLQQTDIWDAVMKSDQVFTEVPFSLRITKDDPLYGLLGQVESETVLVKGIIDLVYQTEAGWVIVDYKTDRPANAEDFDKLEEFYRSQIHFYKEVWEALTKGKVVEERLFFVYR</sequence>
<evidence type="ECO:0000256" key="7">
    <source>
        <dbReference type="ARBA" id="ARBA00022840"/>
    </source>
</evidence>
<keyword evidence="6" id="KW-0269">Exonuclease</keyword>
<proteinExistence type="predicted"/>
<evidence type="ECO:0000313" key="18">
    <source>
        <dbReference type="Proteomes" id="UP001231362"/>
    </source>
</evidence>
<dbReference type="InterPro" id="IPR000212">
    <property type="entry name" value="DNA_helicase_UvrD/REP"/>
</dbReference>
<keyword evidence="2 14" id="KW-0547">Nucleotide-binding</keyword>
<keyword evidence="4 14" id="KW-0378">Hydrolase</keyword>
<feature type="binding site" evidence="14">
    <location>
        <begin position="26"/>
        <end position="33"/>
    </location>
    <ligand>
        <name>ATP</name>
        <dbReference type="ChEBI" id="CHEBI:30616"/>
    </ligand>
</feature>
<evidence type="ECO:0000256" key="10">
    <source>
        <dbReference type="ARBA" id="ARBA00023235"/>
    </source>
</evidence>
<evidence type="ECO:0000256" key="4">
    <source>
        <dbReference type="ARBA" id="ARBA00022801"/>
    </source>
</evidence>
<dbReference type="RefSeq" id="WP_307149196.1">
    <property type="nucleotide sequence ID" value="NZ_JAUSTU010000003.1"/>
</dbReference>
<comment type="catalytic activity">
    <reaction evidence="11">
        <text>Couples ATP hydrolysis with the unwinding of duplex DNA by translocating in the 3'-5' direction.</text>
        <dbReference type="EC" id="5.6.2.4"/>
    </reaction>
</comment>
<protein>
    <recommendedName>
        <fullName evidence="12">DNA 3'-5' helicase</fullName>
        <ecNumber evidence="12">5.6.2.4</ecNumber>
    </recommendedName>
</protein>
<gene>
    <name evidence="17" type="ORF">J2S07_000897</name>
</gene>
<dbReference type="InterPro" id="IPR011604">
    <property type="entry name" value="PDDEXK-like_dom_sf"/>
</dbReference>
<evidence type="ECO:0000256" key="9">
    <source>
        <dbReference type="ARBA" id="ARBA00023204"/>
    </source>
</evidence>
<evidence type="ECO:0000256" key="14">
    <source>
        <dbReference type="PROSITE-ProRule" id="PRU00560"/>
    </source>
</evidence>
<dbReference type="SUPFAM" id="SSF52540">
    <property type="entry name" value="P-loop containing nucleoside triphosphate hydrolases"/>
    <property type="match status" value="1"/>
</dbReference>
<accession>A0ABT9V0Z2</accession>
<evidence type="ECO:0000256" key="1">
    <source>
        <dbReference type="ARBA" id="ARBA00022722"/>
    </source>
</evidence>
<dbReference type="InterPro" id="IPR038726">
    <property type="entry name" value="PDDEXK_AddAB-type"/>
</dbReference>
<feature type="domain" description="UvrD-like helicase ATP-binding" evidence="15">
    <location>
        <begin position="5"/>
        <end position="437"/>
    </location>
</feature>
<dbReference type="InterPro" id="IPR027417">
    <property type="entry name" value="P-loop_NTPase"/>
</dbReference>
<evidence type="ECO:0000256" key="6">
    <source>
        <dbReference type="ARBA" id="ARBA00022839"/>
    </source>
</evidence>
<dbReference type="Proteomes" id="UP001231362">
    <property type="component" value="Unassembled WGS sequence"/>
</dbReference>
<dbReference type="InterPro" id="IPR014017">
    <property type="entry name" value="DNA_helicase_UvrD-like_C"/>
</dbReference>
<evidence type="ECO:0000256" key="2">
    <source>
        <dbReference type="ARBA" id="ARBA00022741"/>
    </source>
</evidence>
<reference evidence="17 18" key="1">
    <citation type="submission" date="2023-07" db="EMBL/GenBank/DDBJ databases">
        <title>Genomic Encyclopedia of Type Strains, Phase IV (KMG-IV): sequencing the most valuable type-strain genomes for metagenomic binning, comparative biology and taxonomic classification.</title>
        <authorList>
            <person name="Goeker M."/>
        </authorList>
    </citation>
    <scope>NUCLEOTIDE SEQUENCE [LARGE SCALE GENOMIC DNA]</scope>
    <source>
        <strain evidence="17 18">DSM 23948</strain>
    </source>
</reference>
<dbReference type="EMBL" id="JAUSTU010000003">
    <property type="protein sequence ID" value="MDQ0154593.1"/>
    <property type="molecule type" value="Genomic_DNA"/>
</dbReference>
<dbReference type="Gene3D" id="3.40.50.300">
    <property type="entry name" value="P-loop containing nucleotide triphosphate hydrolases"/>
    <property type="match status" value="3"/>
</dbReference>
<dbReference type="InterPro" id="IPR011335">
    <property type="entry name" value="Restrct_endonuc-II-like"/>
</dbReference>
<dbReference type="EC" id="5.6.2.4" evidence="12"/>
<dbReference type="PROSITE" id="PS51198">
    <property type="entry name" value="UVRD_HELICASE_ATP_BIND"/>
    <property type="match status" value="1"/>
</dbReference>
<keyword evidence="10" id="KW-0413">Isomerase</keyword>
<keyword evidence="9" id="KW-0234">DNA repair</keyword>
<dbReference type="SUPFAM" id="SSF52980">
    <property type="entry name" value="Restriction endonuclease-like"/>
    <property type="match status" value="1"/>
</dbReference>
<evidence type="ECO:0000256" key="12">
    <source>
        <dbReference type="ARBA" id="ARBA00034808"/>
    </source>
</evidence>
<evidence type="ECO:0000256" key="13">
    <source>
        <dbReference type="ARBA" id="ARBA00048988"/>
    </source>
</evidence>
<keyword evidence="1" id="KW-0540">Nuclease</keyword>
<evidence type="ECO:0000256" key="3">
    <source>
        <dbReference type="ARBA" id="ARBA00022763"/>
    </source>
</evidence>
<feature type="domain" description="UvrD-like helicase C-terminal" evidence="16">
    <location>
        <begin position="456"/>
        <end position="725"/>
    </location>
</feature>
<evidence type="ECO:0000259" key="16">
    <source>
        <dbReference type="PROSITE" id="PS51217"/>
    </source>
</evidence>
<comment type="caution">
    <text evidence="17">The sequence shown here is derived from an EMBL/GenBank/DDBJ whole genome shotgun (WGS) entry which is preliminary data.</text>
</comment>
<keyword evidence="18" id="KW-1185">Reference proteome</keyword>
<dbReference type="Pfam" id="PF00580">
    <property type="entry name" value="UvrD-helicase"/>
    <property type="match status" value="1"/>
</dbReference>
<keyword evidence="8" id="KW-0238">DNA-binding</keyword>
<dbReference type="GO" id="GO:0003678">
    <property type="term" value="F:DNA helicase activity"/>
    <property type="evidence" value="ECO:0007669"/>
    <property type="project" value="UniProtKB-EC"/>
</dbReference>